<dbReference type="AlphaFoldDB" id="A0AAD4Y4R8"/>
<dbReference type="GO" id="GO:0033017">
    <property type="term" value="C:sarcoplasmic reticulum membrane"/>
    <property type="evidence" value="ECO:0007669"/>
    <property type="project" value="TreeGrafter"/>
</dbReference>
<evidence type="ECO:0000259" key="2">
    <source>
        <dbReference type="Pfam" id="PF08454"/>
    </source>
</evidence>
<proteinExistence type="predicted"/>
<gene>
    <name evidence="3" type="ORF">MG293_015383</name>
</gene>
<evidence type="ECO:0000313" key="3">
    <source>
        <dbReference type="EMBL" id="KAI4534523.1"/>
    </source>
</evidence>
<feature type="domain" description="RyR/IP3R Homology associated" evidence="2">
    <location>
        <begin position="793"/>
        <end position="888"/>
    </location>
</feature>
<dbReference type="Pfam" id="PF08454">
    <property type="entry name" value="RIH_assoc"/>
    <property type="match status" value="1"/>
</dbReference>
<dbReference type="PANTHER" id="PTHR46399">
    <property type="entry name" value="B30.2/SPRY DOMAIN-CONTAINING PROTEIN"/>
    <property type="match status" value="1"/>
</dbReference>
<dbReference type="InterPro" id="IPR016024">
    <property type="entry name" value="ARM-type_fold"/>
</dbReference>
<keyword evidence="4" id="KW-1185">Reference proteome</keyword>
<dbReference type="EMBL" id="JAKZEL010000019">
    <property type="protein sequence ID" value="KAI4534523.1"/>
    <property type="molecule type" value="Genomic_DNA"/>
</dbReference>
<dbReference type="InterPro" id="IPR013662">
    <property type="entry name" value="RIH_assoc-dom"/>
</dbReference>
<dbReference type="GO" id="GO:0030018">
    <property type="term" value="C:Z disc"/>
    <property type="evidence" value="ECO:0007669"/>
    <property type="project" value="TreeGrafter"/>
</dbReference>
<dbReference type="GO" id="GO:0006941">
    <property type="term" value="P:striated muscle contraction"/>
    <property type="evidence" value="ECO:0007669"/>
    <property type="project" value="TreeGrafter"/>
</dbReference>
<dbReference type="Proteomes" id="UP001214576">
    <property type="component" value="Unassembled WGS sequence"/>
</dbReference>
<name>A0AAD4Y4R8_OVIAM</name>
<comment type="caution">
    <text evidence="3">The sequence shown here is derived from an EMBL/GenBank/DDBJ whole genome shotgun (WGS) entry which is preliminary data.</text>
</comment>
<organism evidence="3 4">
    <name type="scientific">Ovis ammon polii</name>
    <dbReference type="NCBI Taxonomy" id="230172"/>
    <lineage>
        <taxon>Eukaryota</taxon>
        <taxon>Metazoa</taxon>
        <taxon>Chordata</taxon>
        <taxon>Craniata</taxon>
        <taxon>Vertebrata</taxon>
        <taxon>Euteleostomi</taxon>
        <taxon>Mammalia</taxon>
        <taxon>Eutheria</taxon>
        <taxon>Laurasiatheria</taxon>
        <taxon>Artiodactyla</taxon>
        <taxon>Ruminantia</taxon>
        <taxon>Pecora</taxon>
        <taxon>Bovidae</taxon>
        <taxon>Caprinae</taxon>
        <taxon>Ovis</taxon>
    </lineage>
</organism>
<dbReference type="GO" id="GO:0005790">
    <property type="term" value="C:smooth endoplasmic reticulum"/>
    <property type="evidence" value="ECO:0007669"/>
    <property type="project" value="TreeGrafter"/>
</dbReference>
<reference evidence="3" key="1">
    <citation type="submission" date="2022-03" db="EMBL/GenBank/DDBJ databases">
        <title>Genomic analyses of argali, domestic sheep and their hybrids provide insights into chromosomal evolution, heterosis and genetic basis of agronomic traits.</title>
        <authorList>
            <person name="Li M."/>
        </authorList>
    </citation>
    <scope>NUCLEOTIDE SEQUENCE</scope>
    <source>
        <strain evidence="3">CAU-MHL-2022a</strain>
        <tissue evidence="3">Skin</tissue>
    </source>
</reference>
<sequence length="983" mass="111589">MELDTSSIEKRFAFGFLQQLLRWMDISQEFIAHLEAVVSSGRVEKSPHEQEIKFFAKILLPLIKQYFTNHCLYFLSTPAKVLGSGGHASNKEKEMITSLFCKLAALVRHRVSLFGTDAPAVVNCLHILARSLDARTVMKSGPEIVKAGLRSFFESASEDIEKMVENLRLGKVSQARTQVKGVGQNLTYTTVALLPVLTTLFQHIAQHQFGDDVILDDVQVSCYRTLCSIYSLGTTRNPYVEKLRPALGECLARLAAAMPVAFLEPQLNEYNACSVYTTKSPRERAILGLPNSVEEMCPDIPVLERLMADIGGLAESGARYTEMPHVIEITLPMLCSYLPRWWERGPEAPPPALPAGAPPPCTAVTSDHLNSLLGNILRIIVNNLGIDEATWMKRLAVFAQPIVSRARPELLHSHFIPTIGRLRKRAGKVVAEEEQLRLEAKAEAEEGELLVRDEFSVLCRDLYALYPLLIRYVDNNRAHWLTEPNPSAEELFRMVGEIFIYWSKSHNFKREEQNFVVQNEINNMSFLTADNKSKMAKSGGSDQERTKKKRRGDRYSVQTSLIVATLKKMLPIGLNMCAPTDQELITLAKTRYALKDTDEEVREYLQNNLHLQGKVEGSPSLRWQMALYRGLPGREEDADDPEKIVRRVQEVSAVLYHLEQKAGEQEEEEEEVEEKKPDPLHQLVLHFSRTALTEKSKLDEDYLYIAYADIMAKSCHLEEGGENGEAVEEEVEVSFEKMLDYLKDKKEVGFFQSIQALMQTCSVLDLNAFERQNKAEGLGMVNEDGTGEKVMADDEFTQDLFRFLQLLCEGHNNDFQNYLRTQTGNTTTINIIICTVDYLLRLQESISDFYWYYSGKDVIEEQGKRNFSKAMSVAKQVFNSLTEYIQDSSQIELLKELLDLQKDMVVMLLSLLEGNVVNGMIARQMVDMLVESSSNVEMILKFFDMFLKLKDIVGSEAFQDYVTDPRGLISKKDFQKVLCVNEW</sequence>
<dbReference type="PANTHER" id="PTHR46399:SF10">
    <property type="entry name" value="RYANODINE RECEPTOR 1"/>
    <property type="match status" value="1"/>
</dbReference>
<dbReference type="GO" id="GO:0014808">
    <property type="term" value="P:release of sequestered calcium ion into cytosol by sarcoplasmic reticulum"/>
    <property type="evidence" value="ECO:0007669"/>
    <property type="project" value="TreeGrafter"/>
</dbReference>
<accession>A0AAD4Y4R8</accession>
<evidence type="ECO:0000256" key="1">
    <source>
        <dbReference type="SAM" id="MobiDB-lite"/>
    </source>
</evidence>
<dbReference type="GO" id="GO:0042383">
    <property type="term" value="C:sarcolemma"/>
    <property type="evidence" value="ECO:0007669"/>
    <property type="project" value="TreeGrafter"/>
</dbReference>
<feature type="region of interest" description="Disordered" evidence="1">
    <location>
        <begin position="532"/>
        <end position="553"/>
    </location>
</feature>
<dbReference type="GO" id="GO:0005219">
    <property type="term" value="F:ryanodine-sensitive calcium-release channel activity"/>
    <property type="evidence" value="ECO:0007669"/>
    <property type="project" value="TreeGrafter"/>
</dbReference>
<dbReference type="GO" id="GO:0034704">
    <property type="term" value="C:calcium channel complex"/>
    <property type="evidence" value="ECO:0007669"/>
    <property type="project" value="TreeGrafter"/>
</dbReference>
<dbReference type="InterPro" id="IPR015925">
    <property type="entry name" value="Ryanodine_IP3_receptor"/>
</dbReference>
<protein>
    <recommendedName>
        <fullName evidence="2">RyR/IP3R Homology associated domain-containing protein</fullName>
    </recommendedName>
</protein>
<evidence type="ECO:0000313" key="4">
    <source>
        <dbReference type="Proteomes" id="UP001214576"/>
    </source>
</evidence>
<dbReference type="SUPFAM" id="SSF48371">
    <property type="entry name" value="ARM repeat"/>
    <property type="match status" value="1"/>
</dbReference>